<name>A0ABT0U1Y0_9BACT</name>
<feature type="transmembrane region" description="Helical" evidence="1">
    <location>
        <begin position="21"/>
        <end position="38"/>
    </location>
</feature>
<keyword evidence="1" id="KW-0812">Transmembrane</keyword>
<proteinExistence type="predicted"/>
<keyword evidence="1" id="KW-0472">Membrane</keyword>
<sequence>MSESVTGTKSEGGRRSLIQKGKLALIGVGLILILIVVLQNTEAVETKILFVTITVPRAVLLFGTAVAGYVLGIFTGDRFGK</sequence>
<dbReference type="RefSeq" id="WP_250928513.1">
    <property type="nucleotide sequence ID" value="NZ_JAMQBK010000024.1"/>
</dbReference>
<evidence type="ECO:0000313" key="3">
    <source>
        <dbReference type="Proteomes" id="UP001202961"/>
    </source>
</evidence>
<reference evidence="2 3" key="1">
    <citation type="journal article" date="2022" name="Syst. Appl. Microbiol.">
        <title>Rhodopirellula aestuarii sp. nov., a novel member of the genus Rhodopirellula isolated from brackish sediments collected in the Tagus River estuary, Portugal.</title>
        <authorList>
            <person name="Vitorino I.R."/>
            <person name="Klimek D."/>
            <person name="Calusinska M."/>
            <person name="Lobo-da-Cunha A."/>
            <person name="Vasconcelos V."/>
            <person name="Lage O.M."/>
        </authorList>
    </citation>
    <scope>NUCLEOTIDE SEQUENCE [LARGE SCALE GENOMIC DNA]</scope>
    <source>
        <strain evidence="2 3">ICT_H3.1</strain>
    </source>
</reference>
<feature type="transmembrane region" description="Helical" evidence="1">
    <location>
        <begin position="58"/>
        <end position="76"/>
    </location>
</feature>
<comment type="caution">
    <text evidence="2">The sequence shown here is derived from an EMBL/GenBank/DDBJ whole genome shotgun (WGS) entry which is preliminary data.</text>
</comment>
<evidence type="ECO:0008006" key="4">
    <source>
        <dbReference type="Google" id="ProtNLM"/>
    </source>
</evidence>
<protein>
    <recommendedName>
        <fullName evidence="4">DUF1049 domain-containing protein</fullName>
    </recommendedName>
</protein>
<dbReference type="EMBL" id="JAMQBK010000024">
    <property type="protein sequence ID" value="MCM2370872.1"/>
    <property type="molecule type" value="Genomic_DNA"/>
</dbReference>
<organism evidence="2 3">
    <name type="scientific">Aporhodopirellula aestuarii</name>
    <dbReference type="NCBI Taxonomy" id="2950107"/>
    <lineage>
        <taxon>Bacteria</taxon>
        <taxon>Pseudomonadati</taxon>
        <taxon>Planctomycetota</taxon>
        <taxon>Planctomycetia</taxon>
        <taxon>Pirellulales</taxon>
        <taxon>Pirellulaceae</taxon>
        <taxon>Aporhodopirellula</taxon>
    </lineage>
</organism>
<keyword evidence="1" id="KW-1133">Transmembrane helix</keyword>
<dbReference type="Proteomes" id="UP001202961">
    <property type="component" value="Unassembled WGS sequence"/>
</dbReference>
<evidence type="ECO:0000256" key="1">
    <source>
        <dbReference type="SAM" id="Phobius"/>
    </source>
</evidence>
<accession>A0ABT0U1Y0</accession>
<keyword evidence="3" id="KW-1185">Reference proteome</keyword>
<gene>
    <name evidence="2" type="ORF">NB063_09660</name>
</gene>
<evidence type="ECO:0000313" key="2">
    <source>
        <dbReference type="EMBL" id="MCM2370872.1"/>
    </source>
</evidence>